<dbReference type="SUPFAM" id="SSF51011">
    <property type="entry name" value="Glycosyl hydrolase domain"/>
    <property type="match status" value="1"/>
</dbReference>
<protein>
    <submittedName>
        <fullName evidence="6">Glycosyl hydrolase, family 31</fullName>
    </submittedName>
</protein>
<dbReference type="InterPro" id="IPR048395">
    <property type="entry name" value="Glyco_hydro_31_C"/>
</dbReference>
<dbReference type="Pfam" id="PF01055">
    <property type="entry name" value="Glyco_hydro_31_2nd"/>
    <property type="match status" value="1"/>
</dbReference>
<keyword evidence="3" id="KW-0732">Signal</keyword>
<dbReference type="Pfam" id="PF21365">
    <property type="entry name" value="Glyco_hydro_31_3rd"/>
    <property type="match status" value="1"/>
</dbReference>
<dbReference type="Gene3D" id="2.60.40.1760">
    <property type="entry name" value="glycosyl hydrolase (family 31)"/>
    <property type="match status" value="1"/>
</dbReference>
<dbReference type="InterPro" id="IPR011013">
    <property type="entry name" value="Gal_mutarotase_sf_dom"/>
</dbReference>
<keyword evidence="2" id="KW-0326">Glycosidase</keyword>
<dbReference type="InterPro" id="IPR000322">
    <property type="entry name" value="Glyco_hydro_31_TIM"/>
</dbReference>
<dbReference type="InterPro" id="IPR051816">
    <property type="entry name" value="Glycosyl_Hydrolase_31"/>
</dbReference>
<accession>A0A0F4YQ05</accession>
<dbReference type="Gene3D" id="3.20.20.80">
    <property type="entry name" value="Glycosidases"/>
    <property type="match status" value="1"/>
</dbReference>
<dbReference type="GeneID" id="25318158"/>
<evidence type="ECO:0000256" key="3">
    <source>
        <dbReference type="SAM" id="SignalP"/>
    </source>
</evidence>
<dbReference type="GO" id="GO:0004553">
    <property type="term" value="F:hydrolase activity, hydrolyzing O-glycosyl compounds"/>
    <property type="evidence" value="ECO:0007669"/>
    <property type="project" value="InterPro"/>
</dbReference>
<sequence length="733" mass="82367">MHWPSIIASLALFRTGLASMNNYNCPLTVANKNPLTFQTRSWDGKQPVQNVVLLGNDNTTLTTVDIDNDGKISGNNNNNTGTVSWECLSPSIAKVTVKSSKPFVGGRVTNSPDNHFYGVWEYPWNNAIINSNITFEIKGVGNSAGINWDNARAPFFFSTAGYGVYIDTPDMGSFSFSSSSPGGGSGSGSAQFVFNTSTLTYYVITPTAENDFKSIIQDYTGLSARSIMPPDSAYGPTLYSDDFEEDFHGYVTNAEQNYYDVVDHLYYNQIHAHAIFADRPYGTGNNSWGNFDFDPKYYPDPERLVNNLTQWGFDFQVWVANRAFYDTELYNVSVANGWLFPGIDPIQFLGPALNLSIPEAYDFFKQKLKYFTSIGVKGYKIDRGEEGEMPEYEQNIQDELFKKLCYESMVEKWGENGFHNFARSAFDKVRSYTTVWNGDSHSDFQGLSYTVASAIRAGLIGFSHWTSDTGGYVRQGDKPTEELWARWMHHSAFTPEYVLLMGTGHTPWYPPYTSRMLDIYKQTANLHHDLIPFIRSYTYQATQTGVSIIRALFLEHPDDPSTYTIADEYFFGEQFLVAPIVESGGSRQVYFPRGTRYLEYYNKTEVHEGGSTADVSLELEYQPVFVKAGAIIPRGDVVQGNNKWTKDWTPSLNIEVYPSFDVPSSSFQYYNPDVKKAVPITMVTDRKTSSVEVSYGELGVDGNLTVYTKGGPLTSRLDRNGGKAWFGNVETLF</sequence>
<dbReference type="InterPro" id="IPR013780">
    <property type="entry name" value="Glyco_hydro_b"/>
</dbReference>
<dbReference type="GO" id="GO:0005975">
    <property type="term" value="P:carbohydrate metabolic process"/>
    <property type="evidence" value="ECO:0007669"/>
    <property type="project" value="InterPro"/>
</dbReference>
<dbReference type="AlphaFoldDB" id="A0A0F4YQ05"/>
<evidence type="ECO:0000313" key="7">
    <source>
        <dbReference type="Proteomes" id="UP000053958"/>
    </source>
</evidence>
<feature type="domain" description="Glycosyl hydrolase family 31 C-terminal" evidence="5">
    <location>
        <begin position="545"/>
        <end position="632"/>
    </location>
</feature>
<gene>
    <name evidence="6" type="ORF">T310_5819</name>
</gene>
<dbReference type="Gene3D" id="2.60.40.1180">
    <property type="entry name" value="Golgi alpha-mannosidase II"/>
    <property type="match status" value="1"/>
</dbReference>
<dbReference type="OrthoDB" id="1334205at2759"/>
<evidence type="ECO:0000259" key="5">
    <source>
        <dbReference type="Pfam" id="PF21365"/>
    </source>
</evidence>
<keyword evidence="7" id="KW-1185">Reference proteome</keyword>
<dbReference type="Proteomes" id="UP000053958">
    <property type="component" value="Unassembled WGS sequence"/>
</dbReference>
<keyword evidence="2 6" id="KW-0378">Hydrolase</keyword>
<feature type="chain" id="PRO_5002481755" evidence="3">
    <location>
        <begin position="19"/>
        <end position="733"/>
    </location>
</feature>
<feature type="signal peptide" evidence="3">
    <location>
        <begin position="1"/>
        <end position="18"/>
    </location>
</feature>
<dbReference type="STRING" id="1408163.A0A0F4YQ05"/>
<comment type="similarity">
    <text evidence="1 2">Belongs to the glycosyl hydrolase 31 family.</text>
</comment>
<dbReference type="EMBL" id="LASV01000283">
    <property type="protein sequence ID" value="KKA20165.1"/>
    <property type="molecule type" value="Genomic_DNA"/>
</dbReference>
<dbReference type="InterPro" id="IPR017853">
    <property type="entry name" value="GH"/>
</dbReference>
<dbReference type="SUPFAM" id="SSF74650">
    <property type="entry name" value="Galactose mutarotase-like"/>
    <property type="match status" value="1"/>
</dbReference>
<dbReference type="GO" id="GO:0030246">
    <property type="term" value="F:carbohydrate binding"/>
    <property type="evidence" value="ECO:0007669"/>
    <property type="project" value="InterPro"/>
</dbReference>
<name>A0A0F4YQ05_RASE3</name>
<reference evidence="6 7" key="1">
    <citation type="submission" date="2015-04" db="EMBL/GenBank/DDBJ databases">
        <authorList>
            <person name="Heijne W.H."/>
            <person name="Fedorova N.D."/>
            <person name="Nierman W.C."/>
            <person name="Vollebregt A.W."/>
            <person name="Zhao Z."/>
            <person name="Wu L."/>
            <person name="Kumar M."/>
            <person name="Stam H."/>
            <person name="van den Berg M.A."/>
            <person name="Pel H.J."/>
        </authorList>
    </citation>
    <scope>NUCLEOTIDE SEQUENCE [LARGE SCALE GENOMIC DNA]</scope>
    <source>
        <strain evidence="6 7">CBS 393.64</strain>
    </source>
</reference>
<dbReference type="SUPFAM" id="SSF51445">
    <property type="entry name" value="(Trans)glycosidases"/>
    <property type="match status" value="1"/>
</dbReference>
<evidence type="ECO:0000256" key="1">
    <source>
        <dbReference type="ARBA" id="ARBA00007806"/>
    </source>
</evidence>
<evidence type="ECO:0000256" key="2">
    <source>
        <dbReference type="RuleBase" id="RU361185"/>
    </source>
</evidence>
<dbReference type="RefSeq" id="XP_013326777.1">
    <property type="nucleotide sequence ID" value="XM_013471323.1"/>
</dbReference>
<dbReference type="PANTHER" id="PTHR43863">
    <property type="entry name" value="HYDROLASE, PUTATIVE (AFU_ORTHOLOGUE AFUA_1G03140)-RELATED"/>
    <property type="match status" value="1"/>
</dbReference>
<evidence type="ECO:0000313" key="6">
    <source>
        <dbReference type="EMBL" id="KKA20165.1"/>
    </source>
</evidence>
<feature type="domain" description="Glycoside hydrolase family 31 TIM barrel" evidence="4">
    <location>
        <begin position="228"/>
        <end position="534"/>
    </location>
</feature>
<proteinExistence type="inferred from homology"/>
<comment type="caution">
    <text evidence="6">The sequence shown here is derived from an EMBL/GenBank/DDBJ whole genome shotgun (WGS) entry which is preliminary data.</text>
</comment>
<dbReference type="SMR" id="A0A0F4YQ05"/>
<dbReference type="PANTHER" id="PTHR43863:SF2">
    <property type="entry name" value="MALTASE-GLUCOAMYLASE"/>
    <property type="match status" value="1"/>
</dbReference>
<organism evidence="6 7">
    <name type="scientific">Rasamsonia emersonii (strain ATCC 16479 / CBS 393.64 / IMI 116815)</name>
    <dbReference type="NCBI Taxonomy" id="1408163"/>
    <lineage>
        <taxon>Eukaryota</taxon>
        <taxon>Fungi</taxon>
        <taxon>Dikarya</taxon>
        <taxon>Ascomycota</taxon>
        <taxon>Pezizomycotina</taxon>
        <taxon>Eurotiomycetes</taxon>
        <taxon>Eurotiomycetidae</taxon>
        <taxon>Eurotiales</taxon>
        <taxon>Trichocomaceae</taxon>
        <taxon>Rasamsonia</taxon>
    </lineage>
</organism>
<evidence type="ECO:0000259" key="4">
    <source>
        <dbReference type="Pfam" id="PF01055"/>
    </source>
</evidence>